<dbReference type="Proteomes" id="UP000007113">
    <property type="component" value="Chromosome"/>
</dbReference>
<feature type="transmembrane region" description="Helical" evidence="2">
    <location>
        <begin position="356"/>
        <end position="379"/>
    </location>
</feature>
<dbReference type="InterPro" id="IPR002656">
    <property type="entry name" value="Acyl_transf_3_dom"/>
</dbReference>
<evidence type="ECO:0000256" key="1">
    <source>
        <dbReference type="SAM" id="MobiDB-lite"/>
    </source>
</evidence>
<feature type="transmembrane region" description="Helical" evidence="2">
    <location>
        <begin position="286"/>
        <end position="306"/>
    </location>
</feature>
<protein>
    <submittedName>
        <fullName evidence="4">Acyltransferase 3</fullName>
    </submittedName>
</protein>
<feature type="transmembrane region" description="Helical" evidence="2">
    <location>
        <begin position="48"/>
        <end position="70"/>
    </location>
</feature>
<sequence>MTKPTEETSATSLLRNHYPALDGFRGLAVLMVFLIHFGSMVLPYSWLSFGWVGVDFFFVLSGFLITGGLVDTLGSPGALKRFYIKRVLRIFPLYYALWIVVFLLHWPLNLIQFQPRLWHWPIYLGNLVSPRHAASLWSISTLTLTRLPHWQFEILHFWSLCVEEQFYMVWPLTLLILRDKNLRMAACVLGVTASLASRIFFWHFDPVGIAQNEWAYHQTATHIDGLLIGSFIAMLIRNAEISRIAILRLNAALLIGPGLIITWYTVRCWRIATINHEQLSANLGSHWTAVPALTIIPLFATGILLSCLRDNHPISRILMFRPLQALGEISYGFYIIHDLPQLILARAYPRLRTWHVANLAVIAWFFIAYGLAWLSFRYFETPFLRLKNRFGLHTVPFPRDQSSAAISDSTRRLPGEKLSQSTYDAECTPPAAK</sequence>
<feature type="transmembrane region" description="Helical" evidence="2">
    <location>
        <begin position="155"/>
        <end position="177"/>
    </location>
</feature>
<feature type="region of interest" description="Disordered" evidence="1">
    <location>
        <begin position="405"/>
        <end position="433"/>
    </location>
</feature>
<keyword evidence="2" id="KW-1133">Transmembrane helix</keyword>
<dbReference type="HOGENOM" id="CLU_005679_1_4_0"/>
<dbReference type="GO" id="GO:0009103">
    <property type="term" value="P:lipopolysaccharide biosynthetic process"/>
    <property type="evidence" value="ECO:0007669"/>
    <property type="project" value="TreeGrafter"/>
</dbReference>
<name>G8NRK5_GRAMM</name>
<dbReference type="eggNOG" id="COG1835">
    <property type="taxonomic scope" value="Bacteria"/>
</dbReference>
<dbReference type="EMBL" id="CP003130">
    <property type="protein sequence ID" value="AEU38446.1"/>
    <property type="molecule type" value="Genomic_DNA"/>
</dbReference>
<dbReference type="PANTHER" id="PTHR23028">
    <property type="entry name" value="ACETYLTRANSFERASE"/>
    <property type="match status" value="1"/>
</dbReference>
<dbReference type="GO" id="GO:0016747">
    <property type="term" value="F:acyltransferase activity, transferring groups other than amino-acyl groups"/>
    <property type="evidence" value="ECO:0007669"/>
    <property type="project" value="InterPro"/>
</dbReference>
<keyword evidence="4" id="KW-0012">Acyltransferase</keyword>
<dbReference type="RefSeq" id="WP_014267317.1">
    <property type="nucleotide sequence ID" value="NC_016631.1"/>
</dbReference>
<feature type="transmembrane region" description="Helical" evidence="2">
    <location>
        <begin position="91"/>
        <end position="108"/>
    </location>
</feature>
<evidence type="ECO:0000259" key="3">
    <source>
        <dbReference type="Pfam" id="PF01757"/>
    </source>
</evidence>
<evidence type="ECO:0000313" key="5">
    <source>
        <dbReference type="Proteomes" id="UP000007113"/>
    </source>
</evidence>
<dbReference type="STRING" id="682795.AciX8_4166"/>
<feature type="transmembrane region" description="Helical" evidence="2">
    <location>
        <begin position="247"/>
        <end position="266"/>
    </location>
</feature>
<dbReference type="OrthoDB" id="9796461at2"/>
<dbReference type="GO" id="GO:0016020">
    <property type="term" value="C:membrane"/>
    <property type="evidence" value="ECO:0007669"/>
    <property type="project" value="TreeGrafter"/>
</dbReference>
<keyword evidence="4" id="KW-0808">Transferase</keyword>
<accession>G8NRK5</accession>
<dbReference type="AlphaFoldDB" id="G8NRK5"/>
<feature type="transmembrane region" description="Helical" evidence="2">
    <location>
        <begin position="24"/>
        <end position="42"/>
    </location>
</feature>
<feature type="domain" description="Acyltransferase 3" evidence="3">
    <location>
        <begin position="19"/>
        <end position="371"/>
    </location>
</feature>
<proteinExistence type="predicted"/>
<gene>
    <name evidence="4" type="ordered locus">AciX8_4166</name>
</gene>
<keyword evidence="2" id="KW-0472">Membrane</keyword>
<organism evidence="4 5">
    <name type="scientific">Granulicella mallensis (strain ATCC BAA-1857 / DSM 23137 / MP5ACTX8)</name>
    <dbReference type="NCBI Taxonomy" id="682795"/>
    <lineage>
        <taxon>Bacteria</taxon>
        <taxon>Pseudomonadati</taxon>
        <taxon>Acidobacteriota</taxon>
        <taxon>Terriglobia</taxon>
        <taxon>Terriglobales</taxon>
        <taxon>Acidobacteriaceae</taxon>
        <taxon>Granulicella</taxon>
    </lineage>
</organism>
<dbReference type="InterPro" id="IPR050879">
    <property type="entry name" value="Acyltransferase_3"/>
</dbReference>
<dbReference type="PANTHER" id="PTHR23028:SF53">
    <property type="entry name" value="ACYL_TRANSF_3 DOMAIN-CONTAINING PROTEIN"/>
    <property type="match status" value="1"/>
</dbReference>
<keyword evidence="2" id="KW-0812">Transmembrane</keyword>
<reference evidence="4 5" key="1">
    <citation type="submission" date="2011-11" db="EMBL/GenBank/DDBJ databases">
        <title>Complete sequence of Granulicella mallensis MP5ACTX8.</title>
        <authorList>
            <consortium name="US DOE Joint Genome Institute"/>
            <person name="Lucas S."/>
            <person name="Copeland A."/>
            <person name="Lapidus A."/>
            <person name="Cheng J.-F."/>
            <person name="Goodwin L."/>
            <person name="Pitluck S."/>
            <person name="Peters L."/>
            <person name="Lu M."/>
            <person name="Detter J.C."/>
            <person name="Han C."/>
            <person name="Tapia R."/>
            <person name="Land M."/>
            <person name="Hauser L."/>
            <person name="Kyrpides N."/>
            <person name="Ivanova N."/>
            <person name="Mikhailova N."/>
            <person name="Pagani I."/>
            <person name="Rawat S."/>
            <person name="Mannisto M."/>
            <person name="Haggblom M."/>
            <person name="Woyke T."/>
        </authorList>
    </citation>
    <scope>NUCLEOTIDE SEQUENCE [LARGE SCALE GENOMIC DNA]</scope>
    <source>
        <strain evidence="5">ATCC BAA-1857 / DSM 23137 / MP5ACTX8</strain>
    </source>
</reference>
<evidence type="ECO:0000313" key="4">
    <source>
        <dbReference type="EMBL" id="AEU38446.1"/>
    </source>
</evidence>
<dbReference type="KEGG" id="gma:AciX8_4166"/>
<dbReference type="Pfam" id="PF01757">
    <property type="entry name" value="Acyl_transf_3"/>
    <property type="match status" value="1"/>
</dbReference>
<evidence type="ECO:0000256" key="2">
    <source>
        <dbReference type="SAM" id="Phobius"/>
    </source>
</evidence>
<keyword evidence="5" id="KW-1185">Reference proteome</keyword>